<proteinExistence type="inferred from homology"/>
<keyword evidence="7 11" id="KW-0904">Protein phosphatase</keyword>
<feature type="domain" description="PPM-type phosphatase" evidence="13">
    <location>
        <begin position="23"/>
        <end position="295"/>
    </location>
</feature>
<reference evidence="14 15" key="1">
    <citation type="submission" date="2014-02" db="EMBL/GenBank/DDBJ databases">
        <title>The genome sequence of Colletotrichum simmondsii CBS122122.</title>
        <authorList>
            <person name="Baroncelli R."/>
            <person name="Thon M.R."/>
        </authorList>
    </citation>
    <scope>NUCLEOTIDE SEQUENCE [LARGE SCALE GENOMIC DNA]</scope>
    <source>
        <strain evidence="14 15">CBS122122</strain>
    </source>
</reference>
<dbReference type="CDD" id="cd00143">
    <property type="entry name" value="PP2Cc"/>
    <property type="match status" value="1"/>
</dbReference>
<keyword evidence="5" id="KW-0479">Metal-binding</keyword>
<dbReference type="AlphaFoldDB" id="A0A135TU62"/>
<protein>
    <recommendedName>
        <fullName evidence="10">Protein phosphatase 2C homolog 2</fullName>
        <ecNumber evidence="4">3.1.3.16</ecNumber>
    </recommendedName>
</protein>
<evidence type="ECO:0000256" key="12">
    <source>
        <dbReference type="SAM" id="MobiDB-lite"/>
    </source>
</evidence>
<name>A0A135TU62_9PEZI</name>
<dbReference type="PROSITE" id="PS01032">
    <property type="entry name" value="PPM_1"/>
    <property type="match status" value="1"/>
</dbReference>
<evidence type="ECO:0000313" key="15">
    <source>
        <dbReference type="Proteomes" id="UP000070328"/>
    </source>
</evidence>
<dbReference type="Gene3D" id="3.60.40.10">
    <property type="entry name" value="PPM-type phosphatase domain"/>
    <property type="match status" value="1"/>
</dbReference>
<sequence length="444" mass="48090">MGQTLSEPVVEKSSAKGEDERLLYGVSAMQGWRISMEDAHITILDLLTPGSDEAKKHESKLSFFGVFDGHGGDKVALFAGENIHDIIKKQETFKKGNYEQALKDGFLATDRAILNDPKYEEEVSGCTACVGLISDNKIYVANAGDSRSVLGIKGRAKPLSQDHKPQLEAEKSRITAAGGFVDFGRVNGNLALSRAIGDFEFKKSAELSPEAQIVTAFPDVETHEISDDDEFLVIACDGIWDCQSSQAVVEFVRRGIAAKQELDKICENMMDNCLASNSETGGVGCDNMTMCIIGLLRGKTKEEWYEEIAKRVAAGDGPCAPPEYAEFRGPGVHHNFDDSDSGYDVDVENKGKPFGIGGYKGRIIFLGDGTEVLTDSDDTEMFDNAEEDKDLESQVSKASSATSKDSEAEDKSAPKTEEVKAADKTTEESKSAAVPASTEESKEK</sequence>
<dbReference type="InterPro" id="IPR001932">
    <property type="entry name" value="PPM-type_phosphatase-like_dom"/>
</dbReference>
<comment type="caution">
    <text evidence="14">The sequence shown here is derived from an EMBL/GenBank/DDBJ whole genome shotgun (WGS) entry which is preliminary data.</text>
</comment>
<feature type="compositionally biased region" description="Polar residues" evidence="12">
    <location>
        <begin position="393"/>
        <end position="403"/>
    </location>
</feature>
<dbReference type="SUPFAM" id="SSF81606">
    <property type="entry name" value="PP2C-like"/>
    <property type="match status" value="1"/>
</dbReference>
<feature type="compositionally biased region" description="Basic and acidic residues" evidence="12">
    <location>
        <begin position="404"/>
        <end position="430"/>
    </location>
</feature>
<comment type="cofactor">
    <cofactor evidence="2">
        <name>Mg(2+)</name>
        <dbReference type="ChEBI" id="CHEBI:18420"/>
    </cofactor>
</comment>
<dbReference type="InterPro" id="IPR036457">
    <property type="entry name" value="PPM-type-like_dom_sf"/>
</dbReference>
<accession>A0A135TU62</accession>
<evidence type="ECO:0000256" key="1">
    <source>
        <dbReference type="ARBA" id="ARBA00001936"/>
    </source>
</evidence>
<dbReference type="EC" id="3.1.3.16" evidence="4"/>
<evidence type="ECO:0000256" key="2">
    <source>
        <dbReference type="ARBA" id="ARBA00001946"/>
    </source>
</evidence>
<keyword evidence="6 11" id="KW-0378">Hydrolase</keyword>
<feature type="region of interest" description="Disordered" evidence="12">
    <location>
        <begin position="384"/>
        <end position="444"/>
    </location>
</feature>
<evidence type="ECO:0000256" key="8">
    <source>
        <dbReference type="ARBA" id="ARBA00023211"/>
    </source>
</evidence>
<dbReference type="GO" id="GO:0004722">
    <property type="term" value="F:protein serine/threonine phosphatase activity"/>
    <property type="evidence" value="ECO:0007669"/>
    <property type="project" value="UniProtKB-EC"/>
</dbReference>
<dbReference type="EMBL" id="JFBX01000059">
    <property type="protein sequence ID" value="KXH51718.1"/>
    <property type="molecule type" value="Genomic_DNA"/>
</dbReference>
<comment type="cofactor">
    <cofactor evidence="1">
        <name>Mn(2+)</name>
        <dbReference type="ChEBI" id="CHEBI:29035"/>
    </cofactor>
</comment>
<evidence type="ECO:0000256" key="4">
    <source>
        <dbReference type="ARBA" id="ARBA00013081"/>
    </source>
</evidence>
<dbReference type="PANTHER" id="PTHR13832:SF565">
    <property type="entry name" value="AT28366P-RELATED"/>
    <property type="match status" value="1"/>
</dbReference>
<comment type="catalytic activity">
    <reaction evidence="9">
        <text>O-phospho-L-threonyl-[protein] + H2O = L-threonyl-[protein] + phosphate</text>
        <dbReference type="Rhea" id="RHEA:47004"/>
        <dbReference type="Rhea" id="RHEA-COMP:11060"/>
        <dbReference type="Rhea" id="RHEA-COMP:11605"/>
        <dbReference type="ChEBI" id="CHEBI:15377"/>
        <dbReference type="ChEBI" id="CHEBI:30013"/>
        <dbReference type="ChEBI" id="CHEBI:43474"/>
        <dbReference type="ChEBI" id="CHEBI:61977"/>
        <dbReference type="EC" id="3.1.3.16"/>
    </reaction>
    <physiologicalReaction direction="left-to-right" evidence="9">
        <dbReference type="Rhea" id="RHEA:47005"/>
    </physiologicalReaction>
</comment>
<evidence type="ECO:0000313" key="14">
    <source>
        <dbReference type="EMBL" id="KXH51718.1"/>
    </source>
</evidence>
<evidence type="ECO:0000256" key="10">
    <source>
        <dbReference type="ARBA" id="ARBA00074087"/>
    </source>
</evidence>
<dbReference type="SMART" id="SM00331">
    <property type="entry name" value="PP2C_SIG"/>
    <property type="match status" value="1"/>
</dbReference>
<dbReference type="Proteomes" id="UP000070328">
    <property type="component" value="Unassembled WGS sequence"/>
</dbReference>
<dbReference type="PROSITE" id="PS51746">
    <property type="entry name" value="PPM_2"/>
    <property type="match status" value="1"/>
</dbReference>
<keyword evidence="8" id="KW-0464">Manganese</keyword>
<evidence type="ECO:0000256" key="6">
    <source>
        <dbReference type="ARBA" id="ARBA00022801"/>
    </source>
</evidence>
<dbReference type="InterPro" id="IPR000222">
    <property type="entry name" value="PP2C_BS"/>
</dbReference>
<dbReference type="PANTHER" id="PTHR13832">
    <property type="entry name" value="PROTEIN PHOSPHATASE 2C"/>
    <property type="match status" value="1"/>
</dbReference>
<dbReference type="OrthoDB" id="10264738at2759"/>
<dbReference type="InterPro" id="IPR015655">
    <property type="entry name" value="PP2C"/>
</dbReference>
<comment type="similarity">
    <text evidence="3 11">Belongs to the PP2C family.</text>
</comment>
<evidence type="ECO:0000256" key="7">
    <source>
        <dbReference type="ARBA" id="ARBA00022912"/>
    </source>
</evidence>
<evidence type="ECO:0000259" key="13">
    <source>
        <dbReference type="PROSITE" id="PS51746"/>
    </source>
</evidence>
<dbReference type="FunFam" id="3.60.40.10:FF:000016">
    <property type="entry name" value="Protein phosphatase 2C"/>
    <property type="match status" value="1"/>
</dbReference>
<evidence type="ECO:0000256" key="3">
    <source>
        <dbReference type="ARBA" id="ARBA00006702"/>
    </source>
</evidence>
<evidence type="ECO:0000256" key="5">
    <source>
        <dbReference type="ARBA" id="ARBA00022723"/>
    </source>
</evidence>
<dbReference type="Pfam" id="PF00481">
    <property type="entry name" value="PP2C"/>
    <property type="match status" value="1"/>
</dbReference>
<organism evidence="14 15">
    <name type="scientific">Colletotrichum simmondsii</name>
    <dbReference type="NCBI Taxonomy" id="703756"/>
    <lineage>
        <taxon>Eukaryota</taxon>
        <taxon>Fungi</taxon>
        <taxon>Dikarya</taxon>
        <taxon>Ascomycota</taxon>
        <taxon>Pezizomycotina</taxon>
        <taxon>Sordariomycetes</taxon>
        <taxon>Hypocreomycetidae</taxon>
        <taxon>Glomerellales</taxon>
        <taxon>Glomerellaceae</taxon>
        <taxon>Colletotrichum</taxon>
        <taxon>Colletotrichum acutatum species complex</taxon>
    </lineage>
</organism>
<evidence type="ECO:0000256" key="11">
    <source>
        <dbReference type="RuleBase" id="RU003465"/>
    </source>
</evidence>
<gene>
    <name evidence="14" type="ORF">CSIM01_04751</name>
</gene>
<keyword evidence="15" id="KW-1185">Reference proteome</keyword>
<dbReference type="GO" id="GO:0046872">
    <property type="term" value="F:metal ion binding"/>
    <property type="evidence" value="ECO:0007669"/>
    <property type="project" value="UniProtKB-KW"/>
</dbReference>
<evidence type="ECO:0000256" key="9">
    <source>
        <dbReference type="ARBA" id="ARBA00048832"/>
    </source>
</evidence>
<dbReference type="SMART" id="SM00332">
    <property type="entry name" value="PP2Cc"/>
    <property type="match status" value="1"/>
</dbReference>